<sequence>MHLVQTMSYVNDTPWHGLGNHLAHNQPLEVWAQQAGMNWKIEESEVRFVAGSTGLGSIHAFPEQKVLYRSDTKAPLSVVSNRYQVVQPAEILEFYRDLTEVGGFELETAGVLRDGKKLWALARTGQSATLKGRDKVSGYLLLATACDGTLATTAQFTSVRVVCNNTLAIALGDSTGAVKVPHRSQFDAQAVKRQLGIAISSWDGFMVRMKALSERKVTAESAEAYFRRVLTYQTGSASNALDKPAATTNDSAIRAVHDLFAGRGKGATLASASGTAWGLLNSVTEFVDHQRRARSEDHRRDAAWFGHGATLKQKAWDEALKLVV</sequence>
<dbReference type="RefSeq" id="WP_062082235.1">
    <property type="nucleotide sequence ID" value="NZ_FCOK02000003.1"/>
</dbReference>
<evidence type="ECO:0000313" key="1">
    <source>
        <dbReference type="EMBL" id="SAL15536.1"/>
    </source>
</evidence>
<gene>
    <name evidence="1" type="ORF">AWB69_00738</name>
</gene>
<proteinExistence type="predicted"/>
<evidence type="ECO:0008006" key="3">
    <source>
        <dbReference type="Google" id="ProtNLM"/>
    </source>
</evidence>
<protein>
    <recommendedName>
        <fullName evidence="3">Phage/plasmid-like protein</fullName>
    </recommendedName>
</protein>
<evidence type="ECO:0000313" key="2">
    <source>
        <dbReference type="Proteomes" id="UP000054683"/>
    </source>
</evidence>
<organism evidence="1 2">
    <name type="scientific">Caballeronia udeis</name>
    <dbReference type="NCBI Taxonomy" id="1232866"/>
    <lineage>
        <taxon>Bacteria</taxon>
        <taxon>Pseudomonadati</taxon>
        <taxon>Pseudomonadota</taxon>
        <taxon>Betaproteobacteria</taxon>
        <taxon>Burkholderiales</taxon>
        <taxon>Burkholderiaceae</taxon>
        <taxon>Caballeronia</taxon>
    </lineage>
</organism>
<dbReference type="OrthoDB" id="576140at2"/>
<dbReference type="EMBL" id="FCOK02000003">
    <property type="protein sequence ID" value="SAL15536.1"/>
    <property type="molecule type" value="Genomic_DNA"/>
</dbReference>
<name>A0A158F6N0_9BURK</name>
<dbReference type="NCBIfam" id="TIGR03299">
    <property type="entry name" value="LGT_TIGR03299"/>
    <property type="match status" value="1"/>
</dbReference>
<dbReference type="InterPro" id="IPR026325">
    <property type="entry name" value="DUF932"/>
</dbReference>
<dbReference type="AlphaFoldDB" id="A0A158F6N0"/>
<dbReference type="Proteomes" id="UP000054683">
    <property type="component" value="Unassembled WGS sequence"/>
</dbReference>
<dbReference type="InterPro" id="IPR017686">
    <property type="entry name" value="Phg/plasmid-like_prot"/>
</dbReference>
<reference evidence="1 2" key="1">
    <citation type="submission" date="2016-01" db="EMBL/GenBank/DDBJ databases">
        <authorList>
            <person name="Oliw E.H."/>
        </authorList>
    </citation>
    <scope>NUCLEOTIDE SEQUENCE [LARGE SCALE GENOMIC DNA]</scope>
    <source>
        <strain evidence="1">LMG 27134</strain>
    </source>
</reference>
<accession>A0A158F6N0</accession>
<dbReference type="Pfam" id="PF06067">
    <property type="entry name" value="DUF932"/>
    <property type="match status" value="1"/>
</dbReference>